<keyword evidence="1" id="KW-0812">Transmembrane</keyword>
<evidence type="ECO:0000256" key="1">
    <source>
        <dbReference type="SAM" id="Phobius"/>
    </source>
</evidence>
<sequence>MIKKYIGIHLSGIIFMVLVVVGAGMLIWRSGEGSTNMTVSETKLSEIKEMVKLCSLEVRDDVPIKDSINGKWIFAKNTINGYIRFDLEKLDYQLRNDSVFIFLPPEEIEVYESSSPNSYEVIDTWDNTLFGLRKMTSDEETAIKKRMADSYKASFYEKGYVRRARESAVNTLSRMLGMMDGNITVVDLKPDGYGWHR</sequence>
<protein>
    <submittedName>
        <fullName evidence="2">DUF4230 domain-containing protein</fullName>
    </submittedName>
</protein>
<organism evidence="2 3">
    <name type="scientific">Duncaniella dubosii</name>
    <dbReference type="NCBI Taxonomy" id="2518971"/>
    <lineage>
        <taxon>Bacteria</taxon>
        <taxon>Pseudomonadati</taxon>
        <taxon>Bacteroidota</taxon>
        <taxon>Bacteroidia</taxon>
        <taxon>Bacteroidales</taxon>
        <taxon>Muribaculaceae</taxon>
        <taxon>Duncaniella</taxon>
    </lineage>
</organism>
<evidence type="ECO:0000313" key="3">
    <source>
        <dbReference type="Proteomes" id="UP000297149"/>
    </source>
</evidence>
<dbReference type="KEGG" id="ddb:E7747_05540"/>
<dbReference type="AlphaFoldDB" id="A0A4P7W1Y4"/>
<feature type="transmembrane region" description="Helical" evidence="1">
    <location>
        <begin position="6"/>
        <end position="28"/>
    </location>
</feature>
<reference evidence="3" key="1">
    <citation type="submission" date="2019-02" db="EMBL/GenBank/DDBJ databases">
        <title>Isolation and identification of novel species under the genus Muribaculum.</title>
        <authorList>
            <person name="Miyake S."/>
            <person name="Ding Y."/>
            <person name="Low A."/>
            <person name="Soh M."/>
            <person name="Seedorf H."/>
        </authorList>
    </citation>
    <scope>NUCLEOTIDE SEQUENCE [LARGE SCALE GENOMIC DNA]</scope>
    <source>
        <strain evidence="3">H5</strain>
    </source>
</reference>
<evidence type="ECO:0000313" key="2">
    <source>
        <dbReference type="EMBL" id="QCD41792.1"/>
    </source>
</evidence>
<name>A0A4P7W1Y4_9BACT</name>
<proteinExistence type="predicted"/>
<keyword evidence="3" id="KW-1185">Reference proteome</keyword>
<accession>A0A4P7W1Y4</accession>
<keyword evidence="1" id="KW-1133">Transmembrane helix</keyword>
<dbReference type="EMBL" id="CP039396">
    <property type="protein sequence ID" value="QCD41792.1"/>
    <property type="molecule type" value="Genomic_DNA"/>
</dbReference>
<keyword evidence="1" id="KW-0472">Membrane</keyword>
<dbReference type="RefSeq" id="WP_136414623.1">
    <property type="nucleotide sequence ID" value="NZ_CP039396.1"/>
</dbReference>
<dbReference type="Proteomes" id="UP000297149">
    <property type="component" value="Chromosome"/>
</dbReference>
<gene>
    <name evidence="2" type="ORF">E7747_05540</name>
</gene>